<gene>
    <name evidence="2" type="ORF">G4B88_026879</name>
</gene>
<comment type="caution">
    <text evidence="2">The sequence shown here is derived from an EMBL/GenBank/DDBJ whole genome shotgun (WGS) entry which is preliminary data.</text>
</comment>
<dbReference type="Pfam" id="PF13456">
    <property type="entry name" value="RVT_3"/>
    <property type="match status" value="1"/>
</dbReference>
<reference evidence="2 3" key="1">
    <citation type="journal article" date="2020" name="bioRxiv">
        <title>Sequence and annotation of 42 cannabis genomes reveals extensive copy number variation in cannabinoid synthesis and pathogen resistance genes.</title>
        <authorList>
            <person name="Mckernan K.J."/>
            <person name="Helbert Y."/>
            <person name="Kane L.T."/>
            <person name="Ebling H."/>
            <person name="Zhang L."/>
            <person name="Liu B."/>
            <person name="Eaton Z."/>
            <person name="Mclaughlin S."/>
            <person name="Kingan S."/>
            <person name="Baybayan P."/>
            <person name="Concepcion G."/>
            <person name="Jordan M."/>
            <person name="Riva A."/>
            <person name="Barbazuk W."/>
            <person name="Harkins T."/>
        </authorList>
    </citation>
    <scope>NUCLEOTIDE SEQUENCE [LARGE SCALE GENOMIC DNA]</scope>
    <source>
        <strain evidence="3">cv. Jamaican Lion 4</strain>
        <tissue evidence="2">Leaf</tissue>
    </source>
</reference>
<dbReference type="InterPro" id="IPR002156">
    <property type="entry name" value="RNaseH_domain"/>
</dbReference>
<dbReference type="CDD" id="cd06222">
    <property type="entry name" value="RNase_H_like"/>
    <property type="match status" value="1"/>
</dbReference>
<dbReference type="InterPro" id="IPR036397">
    <property type="entry name" value="RNaseH_sf"/>
</dbReference>
<dbReference type="GO" id="GO:0004523">
    <property type="term" value="F:RNA-DNA hybrid ribonuclease activity"/>
    <property type="evidence" value="ECO:0007669"/>
    <property type="project" value="InterPro"/>
</dbReference>
<evidence type="ECO:0000259" key="1">
    <source>
        <dbReference type="Pfam" id="PF13456"/>
    </source>
</evidence>
<dbReference type="GO" id="GO:0003676">
    <property type="term" value="F:nucleic acid binding"/>
    <property type="evidence" value="ECO:0007669"/>
    <property type="project" value="InterPro"/>
</dbReference>
<evidence type="ECO:0000313" key="3">
    <source>
        <dbReference type="Proteomes" id="UP000583929"/>
    </source>
</evidence>
<keyword evidence="3" id="KW-1185">Reference proteome</keyword>
<dbReference type="Proteomes" id="UP000583929">
    <property type="component" value="Unassembled WGS sequence"/>
</dbReference>
<name>A0A7J6FIX9_CANSA</name>
<dbReference type="InterPro" id="IPR012337">
    <property type="entry name" value="RNaseH-like_sf"/>
</dbReference>
<dbReference type="InterPro" id="IPR044730">
    <property type="entry name" value="RNase_H-like_dom_plant"/>
</dbReference>
<protein>
    <recommendedName>
        <fullName evidence="1">RNase H type-1 domain-containing protein</fullName>
    </recommendedName>
</protein>
<feature type="domain" description="RNase H type-1" evidence="1">
    <location>
        <begin position="35"/>
        <end position="156"/>
    </location>
</feature>
<dbReference type="PANTHER" id="PTHR47074:SF11">
    <property type="entry name" value="REVERSE TRANSCRIPTASE-LIKE PROTEIN"/>
    <property type="match status" value="1"/>
</dbReference>
<accession>A0A7J6FIX9</accession>
<sequence length="188" mass="20534">MMEIHLASAQTNSHQNISKDTIRWSPPPPGTFMINTDASLIEGQSGCGLRVIIRDHLGALVAAATDFIPGCLSVLLAETLAIRLALKLVETRLMQTIYIASDSQSVIKALKGKTRINTDWGIVIDDCILASKRFYNLSFNFSPRKCNTVAHCLANWSRLYHVTGVWTSAIPDCATAYLKADMPLGASL</sequence>
<proteinExistence type="predicted"/>
<dbReference type="SUPFAM" id="SSF53098">
    <property type="entry name" value="Ribonuclease H-like"/>
    <property type="match status" value="1"/>
</dbReference>
<organism evidence="2 3">
    <name type="scientific">Cannabis sativa</name>
    <name type="common">Hemp</name>
    <name type="synonym">Marijuana</name>
    <dbReference type="NCBI Taxonomy" id="3483"/>
    <lineage>
        <taxon>Eukaryota</taxon>
        <taxon>Viridiplantae</taxon>
        <taxon>Streptophyta</taxon>
        <taxon>Embryophyta</taxon>
        <taxon>Tracheophyta</taxon>
        <taxon>Spermatophyta</taxon>
        <taxon>Magnoliopsida</taxon>
        <taxon>eudicotyledons</taxon>
        <taxon>Gunneridae</taxon>
        <taxon>Pentapetalae</taxon>
        <taxon>rosids</taxon>
        <taxon>fabids</taxon>
        <taxon>Rosales</taxon>
        <taxon>Cannabaceae</taxon>
        <taxon>Cannabis</taxon>
    </lineage>
</organism>
<dbReference type="PANTHER" id="PTHR47074">
    <property type="entry name" value="BNAC02G40300D PROTEIN"/>
    <property type="match status" value="1"/>
</dbReference>
<dbReference type="Gene3D" id="3.30.420.10">
    <property type="entry name" value="Ribonuclease H-like superfamily/Ribonuclease H"/>
    <property type="match status" value="1"/>
</dbReference>
<dbReference type="InterPro" id="IPR052929">
    <property type="entry name" value="RNase_H-like_EbsB-rel"/>
</dbReference>
<dbReference type="AlphaFoldDB" id="A0A7J6FIX9"/>
<dbReference type="EMBL" id="JAATIQ010000211">
    <property type="protein sequence ID" value="KAF4369829.1"/>
    <property type="molecule type" value="Genomic_DNA"/>
</dbReference>
<evidence type="ECO:0000313" key="2">
    <source>
        <dbReference type="EMBL" id="KAF4369829.1"/>
    </source>
</evidence>